<dbReference type="Proteomes" id="UP001642409">
    <property type="component" value="Unassembled WGS sequence"/>
</dbReference>
<comment type="caution">
    <text evidence="1">The sequence shown here is derived from an EMBL/GenBank/DDBJ whole genome shotgun (WGS) entry which is preliminary data.</text>
</comment>
<reference evidence="1" key="1">
    <citation type="submission" date="2023-06" db="EMBL/GenBank/DDBJ databases">
        <authorList>
            <person name="Kurt Z."/>
        </authorList>
    </citation>
    <scope>NUCLEOTIDE SEQUENCE</scope>
</reference>
<protein>
    <submittedName>
        <fullName evidence="2">Hypothetical_protein</fullName>
    </submittedName>
</protein>
<evidence type="ECO:0000313" key="1">
    <source>
        <dbReference type="EMBL" id="CAI9920351.1"/>
    </source>
</evidence>
<accession>A0AA86TKX4</accession>
<sequence>MNNNMFSMYSSRKPIWVIAQTSGESLKISRYFSAITYYIKMGVISRVQRLLSLQGSWVNHTHSGKGGVIVFKLEMSRPRPLVRLVMQNSSQKEESESLAA</sequence>
<dbReference type="AlphaFoldDB" id="A0AA86TKX4"/>
<dbReference type="EMBL" id="CAXDID020000278">
    <property type="protein sequence ID" value="CAL6069474.1"/>
    <property type="molecule type" value="Genomic_DNA"/>
</dbReference>
<dbReference type="EMBL" id="CATOUU010000199">
    <property type="protein sequence ID" value="CAI9920351.1"/>
    <property type="molecule type" value="Genomic_DNA"/>
</dbReference>
<keyword evidence="3" id="KW-1185">Reference proteome</keyword>
<evidence type="ECO:0000313" key="3">
    <source>
        <dbReference type="Proteomes" id="UP001642409"/>
    </source>
</evidence>
<name>A0AA86TKX4_9EUKA</name>
<reference evidence="2 3" key="2">
    <citation type="submission" date="2024-07" db="EMBL/GenBank/DDBJ databases">
        <authorList>
            <person name="Akdeniz Z."/>
        </authorList>
    </citation>
    <scope>NUCLEOTIDE SEQUENCE [LARGE SCALE GENOMIC DNA]</scope>
</reference>
<proteinExistence type="predicted"/>
<gene>
    <name evidence="2" type="ORF">HINF_LOCUS53994</name>
    <name evidence="1" type="ORF">HINF_LOCUS7996</name>
</gene>
<organism evidence="1">
    <name type="scientific">Hexamita inflata</name>
    <dbReference type="NCBI Taxonomy" id="28002"/>
    <lineage>
        <taxon>Eukaryota</taxon>
        <taxon>Metamonada</taxon>
        <taxon>Diplomonadida</taxon>
        <taxon>Hexamitidae</taxon>
        <taxon>Hexamitinae</taxon>
        <taxon>Hexamita</taxon>
    </lineage>
</organism>
<evidence type="ECO:0000313" key="2">
    <source>
        <dbReference type="EMBL" id="CAL6069474.1"/>
    </source>
</evidence>